<dbReference type="SMART" id="SM00530">
    <property type="entry name" value="HTH_XRE"/>
    <property type="match status" value="1"/>
</dbReference>
<dbReference type="CDD" id="cd00093">
    <property type="entry name" value="HTH_XRE"/>
    <property type="match status" value="1"/>
</dbReference>
<evidence type="ECO:0000313" key="2">
    <source>
        <dbReference type="EMBL" id="KPH83192.1"/>
    </source>
</evidence>
<sequence>MTASWNETLAKLPADEQAAIAKRSREVMAEYVGLKELRKARRLSQAALAARLHTDQAGVSKIERRADLLLSTLKGYVEAAGGSLEIVARFPDGPTLRIDRLGDVGRPKKADAA</sequence>
<protein>
    <recommendedName>
        <fullName evidence="1">HTH cro/C1-type domain-containing protein</fullName>
    </recommendedName>
</protein>
<dbReference type="Gene3D" id="1.10.260.40">
    <property type="entry name" value="lambda repressor-like DNA-binding domains"/>
    <property type="match status" value="1"/>
</dbReference>
<keyword evidence="3" id="KW-1185">Reference proteome</keyword>
<dbReference type="InterPro" id="IPR001387">
    <property type="entry name" value="Cro/C1-type_HTH"/>
</dbReference>
<reference evidence="2 3" key="1">
    <citation type="submission" date="2015-07" db="EMBL/GenBank/DDBJ databases">
        <title>Whole genome sequencing of Bosea vaviloviae isolated from cave pool.</title>
        <authorList>
            <person name="Tan N.E.H."/>
            <person name="Lee Y.P."/>
            <person name="Gan H.M."/>
            <person name="Barton H."/>
            <person name="Savka M.A."/>
        </authorList>
    </citation>
    <scope>NUCLEOTIDE SEQUENCE [LARGE SCALE GENOMIC DNA]</scope>
    <source>
        <strain evidence="2 3">SD260</strain>
    </source>
</reference>
<dbReference type="SUPFAM" id="SSF47413">
    <property type="entry name" value="lambda repressor-like DNA-binding domains"/>
    <property type="match status" value="1"/>
</dbReference>
<evidence type="ECO:0000259" key="1">
    <source>
        <dbReference type="PROSITE" id="PS50943"/>
    </source>
</evidence>
<dbReference type="Pfam" id="PF01381">
    <property type="entry name" value="HTH_3"/>
    <property type="match status" value="1"/>
</dbReference>
<accession>A0A0N1N3P5</accession>
<comment type="caution">
    <text evidence="2">The sequence shown here is derived from an EMBL/GenBank/DDBJ whole genome shotgun (WGS) entry which is preliminary data.</text>
</comment>
<organism evidence="2 3">
    <name type="scientific">Bosea vaviloviae</name>
    <dbReference type="NCBI Taxonomy" id="1526658"/>
    <lineage>
        <taxon>Bacteria</taxon>
        <taxon>Pseudomonadati</taxon>
        <taxon>Pseudomonadota</taxon>
        <taxon>Alphaproteobacteria</taxon>
        <taxon>Hyphomicrobiales</taxon>
        <taxon>Boseaceae</taxon>
        <taxon>Bosea</taxon>
    </lineage>
</organism>
<evidence type="ECO:0000313" key="3">
    <source>
        <dbReference type="Proteomes" id="UP000037822"/>
    </source>
</evidence>
<dbReference type="Proteomes" id="UP000037822">
    <property type="component" value="Unassembled WGS sequence"/>
</dbReference>
<gene>
    <name evidence="2" type="ORF">AE618_00105</name>
</gene>
<dbReference type="EMBL" id="LGSZ01000004">
    <property type="protein sequence ID" value="KPH83192.1"/>
    <property type="molecule type" value="Genomic_DNA"/>
</dbReference>
<dbReference type="InterPro" id="IPR010982">
    <property type="entry name" value="Lambda_DNA-bd_dom_sf"/>
</dbReference>
<dbReference type="PATRIC" id="fig|1526658.3.peg.4308"/>
<proteinExistence type="predicted"/>
<dbReference type="GO" id="GO:0003677">
    <property type="term" value="F:DNA binding"/>
    <property type="evidence" value="ECO:0007669"/>
    <property type="project" value="InterPro"/>
</dbReference>
<feature type="domain" description="HTH cro/C1-type" evidence="1">
    <location>
        <begin position="34"/>
        <end position="64"/>
    </location>
</feature>
<dbReference type="AlphaFoldDB" id="A0A0N1N3P5"/>
<name>A0A0N1N3P5_9HYPH</name>
<dbReference type="PROSITE" id="PS50943">
    <property type="entry name" value="HTH_CROC1"/>
    <property type="match status" value="1"/>
</dbReference>